<evidence type="ECO:0000259" key="7">
    <source>
        <dbReference type="Pfam" id="PF02016"/>
    </source>
</evidence>
<reference evidence="9 10" key="1">
    <citation type="journal article" date="2009" name="Stand. Genomic Sci.">
        <title>Complete genome sequence of Beutenbergia cavernae type strain (HKI 0122).</title>
        <authorList>
            <person name="Land M."/>
            <person name="Pukall R."/>
            <person name="Abt B."/>
            <person name="Goker M."/>
            <person name="Rohde M."/>
            <person name="Glavina Del Rio T."/>
            <person name="Tice H."/>
            <person name="Copeland A."/>
            <person name="Cheng J.F."/>
            <person name="Lucas S."/>
            <person name="Chen F."/>
            <person name="Nolan M."/>
            <person name="Bruce D."/>
            <person name="Goodwin L."/>
            <person name="Pitluck S."/>
            <person name="Ivanova N."/>
            <person name="Mavromatis K."/>
            <person name="Ovchinnikova G."/>
            <person name="Pati A."/>
            <person name="Chen A."/>
            <person name="Palaniappan K."/>
            <person name="Hauser L."/>
            <person name="Chang Y.J."/>
            <person name="Jefferies C.C."/>
            <person name="Saunders E."/>
            <person name="Brettin T."/>
            <person name="Detter J.C."/>
            <person name="Han C."/>
            <person name="Chain P."/>
            <person name="Bristow J."/>
            <person name="Eisen J.A."/>
            <person name="Markowitz V."/>
            <person name="Hugenholtz P."/>
            <person name="Kyrpides N.C."/>
            <person name="Klenk H.P."/>
            <person name="Lapidus A."/>
        </authorList>
    </citation>
    <scope>NUCLEOTIDE SEQUENCE [LARGE SCALE GENOMIC DNA]</scope>
    <source>
        <strain evidence="10">ATCC BAA-8 / DSM 12333 / NBRC 16432</strain>
    </source>
</reference>
<gene>
    <name evidence="9" type="ordered locus">Bcav_0048</name>
</gene>
<dbReference type="GO" id="GO:0006508">
    <property type="term" value="P:proteolysis"/>
    <property type="evidence" value="ECO:0007669"/>
    <property type="project" value="UniProtKB-KW"/>
</dbReference>
<dbReference type="SUPFAM" id="SSF141986">
    <property type="entry name" value="LD-carboxypeptidase A C-terminal domain-like"/>
    <property type="match status" value="1"/>
</dbReference>
<dbReference type="InterPro" id="IPR040449">
    <property type="entry name" value="Peptidase_S66_N"/>
</dbReference>
<sequence>MWVAGRTVRRVSLPTPIATARPDASLLPRRLVPGDAVALVSPASTPSAEWIDWSVGTLESWGLEVRVGAHALDAQGILAGDDAARLADLNAALRDPAVRAVLTTRGGVGSMRLIPGVDVDALVSDPKLLVGFSDITALHQVWQGVGVPSLHGAVAGAHADGVRRLLMTDEPAVVGTQAGTLTAELTSGGRAEGSLAGGSLEQLARCVGVVDVPWDGRVLLLEANRASGLGMIERPLAQLALSGVLSRVAGVALGSFDEFTDHVDRGWTVLDVLRSWLDPLGVPVLGGLPLGHLEDTLTVPLGVPCTLDADAGTLTVSPGVR</sequence>
<feature type="active site" description="Charge relay system" evidence="6">
    <location>
        <position position="222"/>
    </location>
</feature>
<dbReference type="PANTHER" id="PTHR30237:SF2">
    <property type="entry name" value="MUREIN TETRAPEPTIDE CARBOXYPEPTIDASE"/>
    <property type="match status" value="1"/>
</dbReference>
<dbReference type="SUPFAM" id="SSF52317">
    <property type="entry name" value="Class I glutamine amidotransferase-like"/>
    <property type="match status" value="1"/>
</dbReference>
<dbReference type="PIRSF" id="PIRSF028757">
    <property type="entry name" value="LD-carboxypeptidase"/>
    <property type="match status" value="1"/>
</dbReference>
<dbReference type="PANTHER" id="PTHR30237">
    <property type="entry name" value="MURAMOYLTETRAPEPTIDE CARBOXYPEPTIDASE"/>
    <property type="match status" value="1"/>
</dbReference>
<dbReference type="Gene3D" id="3.50.30.60">
    <property type="entry name" value="LD-carboxypeptidase A C-terminal domain-like"/>
    <property type="match status" value="1"/>
</dbReference>
<dbReference type="InterPro" id="IPR040921">
    <property type="entry name" value="Peptidase_S66C"/>
</dbReference>
<name>C5BUU0_BEUC1</name>
<dbReference type="Pfam" id="PF02016">
    <property type="entry name" value="Peptidase_S66"/>
    <property type="match status" value="1"/>
</dbReference>
<keyword evidence="10" id="KW-1185">Reference proteome</keyword>
<feature type="domain" description="LD-carboxypeptidase C-terminal" evidence="8">
    <location>
        <begin position="192"/>
        <end position="307"/>
    </location>
</feature>
<dbReference type="STRING" id="471853.Bcav_0048"/>
<dbReference type="eggNOG" id="COG1619">
    <property type="taxonomic scope" value="Bacteria"/>
</dbReference>
<dbReference type="GO" id="GO:0004180">
    <property type="term" value="F:carboxypeptidase activity"/>
    <property type="evidence" value="ECO:0007669"/>
    <property type="project" value="UniProtKB-KW"/>
</dbReference>
<dbReference type="InterPro" id="IPR027461">
    <property type="entry name" value="Carboxypeptidase_A_C_sf"/>
</dbReference>
<dbReference type="InterPro" id="IPR003507">
    <property type="entry name" value="S66_fam"/>
</dbReference>
<evidence type="ECO:0000256" key="3">
    <source>
        <dbReference type="ARBA" id="ARBA00022670"/>
    </source>
</evidence>
<dbReference type="AlphaFoldDB" id="C5BUU0"/>
<dbReference type="Pfam" id="PF17676">
    <property type="entry name" value="Peptidase_S66C"/>
    <property type="match status" value="1"/>
</dbReference>
<dbReference type="HOGENOM" id="CLU_034346_3_1_11"/>
<proteinExistence type="inferred from homology"/>
<dbReference type="InterPro" id="IPR027478">
    <property type="entry name" value="LdcA_N"/>
</dbReference>
<evidence type="ECO:0000313" key="9">
    <source>
        <dbReference type="EMBL" id="ACQ78314.1"/>
    </source>
</evidence>
<dbReference type="Gene3D" id="3.40.50.10740">
    <property type="entry name" value="Class I glutamine amidotransferase-like"/>
    <property type="match status" value="1"/>
</dbReference>
<feature type="active site" description="Nucleophile" evidence="6">
    <location>
        <position position="133"/>
    </location>
</feature>
<keyword evidence="3" id="KW-0645">Protease</keyword>
<feature type="domain" description="LD-carboxypeptidase N-terminal" evidence="7">
    <location>
        <begin position="37"/>
        <end position="152"/>
    </location>
</feature>
<dbReference type="KEGG" id="bcv:Bcav_0048"/>
<dbReference type="OrthoDB" id="9807329at2"/>
<dbReference type="EMBL" id="CP001618">
    <property type="protein sequence ID" value="ACQ78314.1"/>
    <property type="molecule type" value="Genomic_DNA"/>
</dbReference>
<protein>
    <submittedName>
        <fullName evidence="9">Peptidase U61 LD-carboxypeptidase A</fullName>
    </submittedName>
</protein>
<dbReference type="InterPro" id="IPR029062">
    <property type="entry name" value="Class_I_gatase-like"/>
</dbReference>
<keyword evidence="5" id="KW-0720">Serine protease</keyword>
<keyword evidence="4" id="KW-0378">Hydrolase</keyword>
<evidence type="ECO:0000256" key="6">
    <source>
        <dbReference type="PIRSR" id="PIRSR028757-1"/>
    </source>
</evidence>
<evidence type="ECO:0000256" key="2">
    <source>
        <dbReference type="ARBA" id="ARBA00022645"/>
    </source>
</evidence>
<organism evidence="9 10">
    <name type="scientific">Beutenbergia cavernae (strain ATCC BAA-8 / DSM 12333 / CCUG 43141 / JCM 11478 / NBRC 16432 / NCIMB 13614 / HKI 0122)</name>
    <dbReference type="NCBI Taxonomy" id="471853"/>
    <lineage>
        <taxon>Bacteria</taxon>
        <taxon>Bacillati</taxon>
        <taxon>Actinomycetota</taxon>
        <taxon>Actinomycetes</taxon>
        <taxon>Micrococcales</taxon>
        <taxon>Beutenbergiaceae</taxon>
        <taxon>Beutenbergia</taxon>
    </lineage>
</organism>
<dbReference type="GO" id="GO:0008236">
    <property type="term" value="F:serine-type peptidase activity"/>
    <property type="evidence" value="ECO:0007669"/>
    <property type="project" value="UniProtKB-KW"/>
</dbReference>
<evidence type="ECO:0000259" key="8">
    <source>
        <dbReference type="Pfam" id="PF17676"/>
    </source>
</evidence>
<dbReference type="CDD" id="cd07025">
    <property type="entry name" value="Peptidase_S66"/>
    <property type="match status" value="1"/>
</dbReference>
<comment type="similarity">
    <text evidence="1">Belongs to the peptidase S66 family.</text>
</comment>
<evidence type="ECO:0000256" key="4">
    <source>
        <dbReference type="ARBA" id="ARBA00022801"/>
    </source>
</evidence>
<evidence type="ECO:0000256" key="1">
    <source>
        <dbReference type="ARBA" id="ARBA00010233"/>
    </source>
</evidence>
<keyword evidence="2 9" id="KW-0121">Carboxypeptidase</keyword>
<dbReference type="MEROPS" id="S66.001"/>
<evidence type="ECO:0000256" key="5">
    <source>
        <dbReference type="ARBA" id="ARBA00022825"/>
    </source>
</evidence>
<evidence type="ECO:0000313" key="10">
    <source>
        <dbReference type="Proteomes" id="UP000007962"/>
    </source>
</evidence>
<dbReference type="Proteomes" id="UP000007962">
    <property type="component" value="Chromosome"/>
</dbReference>
<feature type="active site" description="Charge relay system" evidence="6">
    <location>
        <position position="292"/>
    </location>
</feature>
<accession>C5BUU0</accession>